<protein>
    <submittedName>
        <fullName evidence="1">Uncharacterized protein</fullName>
    </submittedName>
</protein>
<feature type="non-terminal residue" evidence="1">
    <location>
        <position position="1"/>
    </location>
</feature>
<name>A0A2K3KF67_TRIPR</name>
<sequence>IPGWAKLRLLCAVRWERYFPLSGSAYCGRFEASGLLGTGVGSFKE</sequence>
<dbReference type="AlphaFoldDB" id="A0A2K3KF67"/>
<comment type="caution">
    <text evidence="1">The sequence shown here is derived from an EMBL/GenBank/DDBJ whole genome shotgun (WGS) entry which is preliminary data.</text>
</comment>
<organism evidence="1 2">
    <name type="scientific">Trifolium pratense</name>
    <name type="common">Red clover</name>
    <dbReference type="NCBI Taxonomy" id="57577"/>
    <lineage>
        <taxon>Eukaryota</taxon>
        <taxon>Viridiplantae</taxon>
        <taxon>Streptophyta</taxon>
        <taxon>Embryophyta</taxon>
        <taxon>Tracheophyta</taxon>
        <taxon>Spermatophyta</taxon>
        <taxon>Magnoliopsida</taxon>
        <taxon>eudicotyledons</taxon>
        <taxon>Gunneridae</taxon>
        <taxon>Pentapetalae</taxon>
        <taxon>rosids</taxon>
        <taxon>fabids</taxon>
        <taxon>Fabales</taxon>
        <taxon>Fabaceae</taxon>
        <taxon>Papilionoideae</taxon>
        <taxon>50 kb inversion clade</taxon>
        <taxon>NPAAA clade</taxon>
        <taxon>Hologalegina</taxon>
        <taxon>IRL clade</taxon>
        <taxon>Trifolieae</taxon>
        <taxon>Trifolium</taxon>
    </lineage>
</organism>
<evidence type="ECO:0000313" key="2">
    <source>
        <dbReference type="Proteomes" id="UP000236291"/>
    </source>
</evidence>
<reference evidence="1 2" key="1">
    <citation type="journal article" date="2014" name="Am. J. Bot.">
        <title>Genome assembly and annotation for red clover (Trifolium pratense; Fabaceae).</title>
        <authorList>
            <person name="Istvanek J."/>
            <person name="Jaros M."/>
            <person name="Krenek A."/>
            <person name="Repkova J."/>
        </authorList>
    </citation>
    <scope>NUCLEOTIDE SEQUENCE [LARGE SCALE GENOMIC DNA]</scope>
    <source>
        <strain evidence="2">cv. Tatra</strain>
        <tissue evidence="1">Young leaves</tissue>
    </source>
</reference>
<dbReference type="EMBL" id="ASHM01172638">
    <property type="protein sequence ID" value="PNX64944.1"/>
    <property type="molecule type" value="Genomic_DNA"/>
</dbReference>
<gene>
    <name evidence="1" type="ORF">L195_g062357</name>
</gene>
<proteinExistence type="predicted"/>
<dbReference type="Proteomes" id="UP000236291">
    <property type="component" value="Unassembled WGS sequence"/>
</dbReference>
<evidence type="ECO:0000313" key="1">
    <source>
        <dbReference type="EMBL" id="PNX64944.1"/>
    </source>
</evidence>
<reference evidence="1 2" key="2">
    <citation type="journal article" date="2017" name="Front. Plant Sci.">
        <title>Gene Classification and Mining of Molecular Markers Useful in Red Clover (Trifolium pratense) Breeding.</title>
        <authorList>
            <person name="Istvanek J."/>
            <person name="Dluhosova J."/>
            <person name="Dluhos P."/>
            <person name="Patkova L."/>
            <person name="Nedelnik J."/>
            <person name="Repkova J."/>
        </authorList>
    </citation>
    <scope>NUCLEOTIDE SEQUENCE [LARGE SCALE GENOMIC DNA]</scope>
    <source>
        <strain evidence="2">cv. Tatra</strain>
        <tissue evidence="1">Young leaves</tissue>
    </source>
</reference>
<accession>A0A2K3KF67</accession>